<proteinExistence type="inferred from homology"/>
<accession>A0A8S0YV45</accession>
<feature type="compositionally biased region" description="Basic and acidic residues" evidence="2">
    <location>
        <begin position="600"/>
        <end position="620"/>
    </location>
</feature>
<feature type="compositionally biased region" description="Polar residues" evidence="2">
    <location>
        <begin position="59"/>
        <end position="74"/>
    </location>
</feature>
<comment type="similarity">
    <text evidence="1">Belongs to the ATOS family.</text>
</comment>
<dbReference type="PANTHER" id="PTHR13199:SF11">
    <property type="entry name" value="PROTEIN ATOSSA"/>
    <property type="match status" value="1"/>
</dbReference>
<dbReference type="Proteomes" id="UP000494256">
    <property type="component" value="Unassembled WGS sequence"/>
</dbReference>
<feature type="region of interest" description="Disordered" evidence="2">
    <location>
        <begin position="37"/>
        <end position="87"/>
    </location>
</feature>
<evidence type="ECO:0000313" key="5">
    <source>
        <dbReference type="Proteomes" id="UP000494256"/>
    </source>
</evidence>
<dbReference type="InterPro" id="IPR051506">
    <property type="entry name" value="ATOS_Transcription_Regulators"/>
</dbReference>
<feature type="region of interest" description="Disordered" evidence="2">
    <location>
        <begin position="688"/>
        <end position="721"/>
    </location>
</feature>
<name>A0A8S0YV45_ARCPL</name>
<dbReference type="Pfam" id="PF13889">
    <property type="entry name" value="Chromosome_seg"/>
    <property type="match status" value="1"/>
</dbReference>
<dbReference type="InterPro" id="IPR025261">
    <property type="entry name" value="Atos-like_cons_dom"/>
</dbReference>
<evidence type="ECO:0000256" key="1">
    <source>
        <dbReference type="ARBA" id="ARBA00034497"/>
    </source>
</evidence>
<comment type="caution">
    <text evidence="4">The sequence shown here is derived from an EMBL/GenBank/DDBJ whole genome shotgun (WGS) entry which is preliminary data.</text>
</comment>
<evidence type="ECO:0000256" key="2">
    <source>
        <dbReference type="SAM" id="MobiDB-lite"/>
    </source>
</evidence>
<sequence>MLYADKGTMHSCEPVPAPTASGASLLLQLGRLIIRSRSSSPASRPTHDRLLHSKLLPANPSTSSQTPESRVQSQPKPEPEEPKTGVETQLSNHVQALWNEQIPVCIEVLLAPNCTDCYTSLCREDGFDKNSRGLLLERWTMRAQMKKGENSPSFSTSQWLLNAVRSQLHFSQLSAWLARLKETEESPTERRRKLSRETCNIKKLEANCDAEVPGNQRKLNVVYSIKISEDNYKKADFIIPPTDHKFPVTDFGNFYLNVILQSLPRLDDIPNMKCTCPKRRTSKDVPPNLHEELVGKLNDLSIGNKYDGAQIDDRMLTPCSESGKHKCNCDEESDGKERPKKLDDRRVKEIAKYKRRLRKECKIKKLHDSTSSEGDGLQKMKEPHTSIPILQASRFDRFRAIGCYRNQTYLTLPASRIETKSPFVDTDSLPPTEFKKNNTVSTQTEDIYCQCGTQINLKCDTCDRGGMVRSNGNYNLASLNENGARRKCEEDDKKLKKHKCDNFCDNNNSSISNNDIIKRPKLRRFFPIVDRIEKIVSDRFAQREKDIEELQLEKEDTVFSRPKEKRQKTFSVGDDDYVLYEKCDYGTFEKCSETTADSVDSPKEEKDASGFKFPDLKKGVDNQVPSPTEMDKFRWRFDSAASMVFHTKTGLPLTSSPAPLRRGNNCFDFDDSINGISGIKSALFHPISPVSPAPPSPASPPPVVTTPPPKQSTTPKLRMGPSTGLLGSFEESALKGRLEPVATVAGFSAELGACGAFCPPHRRLPVTVFFYAPGGTNAPYMGHINLGPSGYRVARSGTIQVSLFNPHGTLVKMFVVLYDLTRMPASARTFLRQRTLYMPAGAEPPKLQHKWLRYLIHLRFMTSKSGKLYLHTDIRIIVSRKADLDTATAHSALFRPLASSSERDSKNTDRRPNRVFGGCSEYDDFKKELDGQNGVSYELRSFTYAPDNPKYSPR</sequence>
<feature type="compositionally biased region" description="Pro residues" evidence="2">
    <location>
        <begin position="689"/>
        <end position="710"/>
    </location>
</feature>
<feature type="compositionally biased region" description="Basic and acidic residues" evidence="2">
    <location>
        <begin position="322"/>
        <end position="342"/>
    </location>
</feature>
<dbReference type="SMART" id="SM01177">
    <property type="entry name" value="DUF4210"/>
    <property type="match status" value="1"/>
</dbReference>
<gene>
    <name evidence="4" type="ORF">APLA_LOCUS1317</name>
</gene>
<dbReference type="AlphaFoldDB" id="A0A8S0YV45"/>
<reference evidence="4 5" key="1">
    <citation type="submission" date="2020-04" db="EMBL/GenBank/DDBJ databases">
        <authorList>
            <person name="Wallbank WR R."/>
            <person name="Pardo Diaz C."/>
            <person name="Kozak K."/>
            <person name="Martin S."/>
            <person name="Jiggins C."/>
            <person name="Moest M."/>
            <person name="Warren A I."/>
            <person name="Byers J.R.P. K."/>
            <person name="Montejo-Kovacevich G."/>
            <person name="Yen C E."/>
        </authorList>
    </citation>
    <scope>NUCLEOTIDE SEQUENCE [LARGE SCALE GENOMIC DNA]</scope>
</reference>
<dbReference type="Pfam" id="PF13915">
    <property type="entry name" value="DUF4210"/>
    <property type="match status" value="1"/>
</dbReference>
<dbReference type="PANTHER" id="PTHR13199">
    <property type="entry name" value="GH03947P"/>
    <property type="match status" value="1"/>
</dbReference>
<dbReference type="EMBL" id="CADEBD010000146">
    <property type="protein sequence ID" value="CAB3223082.1"/>
    <property type="molecule type" value="Genomic_DNA"/>
</dbReference>
<feature type="domain" description="Atos-like conserved" evidence="3">
    <location>
        <begin position="725"/>
        <end position="781"/>
    </location>
</feature>
<dbReference type="InterPro" id="IPR033473">
    <property type="entry name" value="Atos-like_C"/>
</dbReference>
<evidence type="ECO:0000313" key="4">
    <source>
        <dbReference type="EMBL" id="CAB3223082.1"/>
    </source>
</evidence>
<dbReference type="OrthoDB" id="10248904at2759"/>
<feature type="region of interest" description="Disordered" evidence="2">
    <location>
        <begin position="594"/>
        <end position="627"/>
    </location>
</feature>
<feature type="region of interest" description="Disordered" evidence="2">
    <location>
        <begin position="321"/>
        <end position="342"/>
    </location>
</feature>
<evidence type="ECO:0000259" key="3">
    <source>
        <dbReference type="SMART" id="SM01177"/>
    </source>
</evidence>
<protein>
    <recommendedName>
        <fullName evidence="3">Atos-like conserved domain-containing protein</fullName>
    </recommendedName>
</protein>
<organism evidence="4 5">
    <name type="scientific">Arctia plantaginis</name>
    <name type="common">Wood tiger moth</name>
    <name type="synonym">Phalaena plantaginis</name>
    <dbReference type="NCBI Taxonomy" id="874455"/>
    <lineage>
        <taxon>Eukaryota</taxon>
        <taxon>Metazoa</taxon>
        <taxon>Ecdysozoa</taxon>
        <taxon>Arthropoda</taxon>
        <taxon>Hexapoda</taxon>
        <taxon>Insecta</taxon>
        <taxon>Pterygota</taxon>
        <taxon>Neoptera</taxon>
        <taxon>Endopterygota</taxon>
        <taxon>Lepidoptera</taxon>
        <taxon>Glossata</taxon>
        <taxon>Ditrysia</taxon>
        <taxon>Noctuoidea</taxon>
        <taxon>Erebidae</taxon>
        <taxon>Arctiinae</taxon>
        <taxon>Arctia</taxon>
    </lineage>
</organism>